<sequence length="60" mass="6666">MFNPSNCCKTWPFHPVPASLIACGRCATTARRQAVPAYPGREEVQFADWRGHLQSQMACA</sequence>
<evidence type="ECO:0000313" key="1">
    <source>
        <dbReference type="EMBL" id="OVE49357.1"/>
    </source>
</evidence>
<accession>A0A202BCT7</accession>
<keyword evidence="2" id="KW-1185">Reference proteome</keyword>
<reference evidence="1 2" key="1">
    <citation type="submission" date="2017-05" db="EMBL/GenBank/DDBJ databases">
        <title>Chromobacterium violaceum GHPS1 isolated from Hydrocarbon polluted soil in French Guiana display an awesome secondary metabolite arsenal and a battery of drug and heavy-metal-resistance and detoxification of xenobiotics proteins.</title>
        <authorList>
            <person name="Belbahri L."/>
        </authorList>
    </citation>
    <scope>NUCLEOTIDE SEQUENCE [LARGE SCALE GENOMIC DNA]</scope>
    <source>
        <strain evidence="1 2">GHPS1</strain>
    </source>
</reference>
<evidence type="ECO:0000313" key="2">
    <source>
        <dbReference type="Proteomes" id="UP000196342"/>
    </source>
</evidence>
<dbReference type="EMBL" id="NHOO01000004">
    <property type="protein sequence ID" value="OVE49357.1"/>
    <property type="molecule type" value="Genomic_DNA"/>
</dbReference>
<dbReference type="AlphaFoldDB" id="A0A202BCT7"/>
<gene>
    <name evidence="1" type="ORF">CBW21_05570</name>
</gene>
<protein>
    <submittedName>
        <fullName evidence="1">Uncharacterized protein</fullName>
    </submittedName>
</protein>
<comment type="caution">
    <text evidence="1">The sequence shown here is derived from an EMBL/GenBank/DDBJ whole genome shotgun (WGS) entry which is preliminary data.</text>
</comment>
<dbReference type="Proteomes" id="UP000196342">
    <property type="component" value="Unassembled WGS sequence"/>
</dbReference>
<name>A0A202BCT7_CHRVL</name>
<proteinExistence type="predicted"/>
<organism evidence="1 2">
    <name type="scientific">Chromobacterium violaceum</name>
    <dbReference type="NCBI Taxonomy" id="536"/>
    <lineage>
        <taxon>Bacteria</taxon>
        <taxon>Pseudomonadati</taxon>
        <taxon>Pseudomonadota</taxon>
        <taxon>Betaproteobacteria</taxon>
        <taxon>Neisseriales</taxon>
        <taxon>Chromobacteriaceae</taxon>
        <taxon>Chromobacterium</taxon>
    </lineage>
</organism>